<keyword evidence="2" id="KW-0560">Oxidoreductase</keyword>
<evidence type="ECO:0000313" key="4">
    <source>
        <dbReference type="EMBL" id="EED34151.1"/>
    </source>
</evidence>
<dbReference type="Pfam" id="PF00724">
    <property type="entry name" value="Oxidored_FMN"/>
    <property type="match status" value="1"/>
</dbReference>
<dbReference type="eggNOG" id="COG1902">
    <property type="taxonomic scope" value="Bacteria"/>
</dbReference>
<dbReference type="InterPro" id="IPR013785">
    <property type="entry name" value="Aldolase_TIM"/>
</dbReference>
<dbReference type="PANTHER" id="PTHR43656:SF2">
    <property type="entry name" value="BINDING OXIDOREDUCTASE, PUTATIVE (AFU_ORTHOLOGUE AFUA_2G08260)-RELATED"/>
    <property type="match status" value="1"/>
</dbReference>
<organism evidence="4 5">
    <name type="scientific">Luminiphilus syltensis NOR5-1B</name>
    <dbReference type="NCBI Taxonomy" id="565045"/>
    <lineage>
        <taxon>Bacteria</taxon>
        <taxon>Pseudomonadati</taxon>
        <taxon>Pseudomonadota</taxon>
        <taxon>Gammaproteobacteria</taxon>
        <taxon>Cellvibrionales</taxon>
        <taxon>Halieaceae</taxon>
        <taxon>Luminiphilus</taxon>
    </lineage>
</organism>
<reference evidence="5" key="1">
    <citation type="journal article" date="2013" name="BMC Microbiol.">
        <title>Taxonomy and evolution of bacteriochlorophyll a-containing members of the OM60/NOR5 clade of marine gammaproteobacteria: description of Luminiphilus syltensis gen. nov., sp. nov., reclassification of Haliea rubra as Pseudohaliea rubra gen. nov., comb. nov., and emendation of Chromatocurvus halotolerans.</title>
        <authorList>
            <person name="Spring S."/>
            <person name="Riedel T."/>
            <person name="Sproer C."/>
            <person name="Yan S."/>
            <person name="Harder J."/>
            <person name="Fuchs B.M."/>
        </authorList>
    </citation>
    <scope>NUCLEOTIDE SEQUENCE [LARGE SCALE GENOMIC DNA]</scope>
    <source>
        <strain evidence="5">NOR51-B</strain>
    </source>
</reference>
<dbReference type="PANTHER" id="PTHR43656">
    <property type="entry name" value="BINDING OXIDOREDUCTASE, PUTATIVE (AFU_ORTHOLOGUE AFUA_2G08260)-RELATED"/>
    <property type="match status" value="1"/>
</dbReference>
<keyword evidence="1" id="KW-0285">Flavoprotein</keyword>
<dbReference type="STRING" id="565045.NOR51B_88"/>
<evidence type="ECO:0000256" key="1">
    <source>
        <dbReference type="ARBA" id="ARBA00022630"/>
    </source>
</evidence>
<dbReference type="InterPro" id="IPR001155">
    <property type="entry name" value="OxRdtase_FMN_N"/>
</dbReference>
<dbReference type="AlphaFoldDB" id="B8KYN5"/>
<dbReference type="GO" id="GO:0016491">
    <property type="term" value="F:oxidoreductase activity"/>
    <property type="evidence" value="ECO:0007669"/>
    <property type="project" value="UniProtKB-KW"/>
</dbReference>
<protein>
    <submittedName>
        <fullName evidence="4">NADH:flavin oxidoreductase/nadh oxidase family protein</fullName>
    </submittedName>
</protein>
<evidence type="ECO:0000313" key="5">
    <source>
        <dbReference type="Proteomes" id="UP000004699"/>
    </source>
</evidence>
<keyword evidence="5" id="KW-1185">Reference proteome</keyword>
<dbReference type="InterPro" id="IPR051799">
    <property type="entry name" value="NADH_flavin_oxidoreductase"/>
</dbReference>
<gene>
    <name evidence="4" type="ORF">NOR51B_88</name>
</gene>
<dbReference type="GO" id="GO:0010181">
    <property type="term" value="F:FMN binding"/>
    <property type="evidence" value="ECO:0007669"/>
    <property type="project" value="InterPro"/>
</dbReference>
<accession>B8KYN5</accession>
<dbReference type="EMBL" id="DS999411">
    <property type="protein sequence ID" value="EED34151.1"/>
    <property type="molecule type" value="Genomic_DNA"/>
</dbReference>
<dbReference type="Proteomes" id="UP000004699">
    <property type="component" value="Unassembled WGS sequence"/>
</dbReference>
<dbReference type="CDD" id="cd02803">
    <property type="entry name" value="OYE_like_FMN_family"/>
    <property type="match status" value="1"/>
</dbReference>
<proteinExistence type="predicted"/>
<evidence type="ECO:0000259" key="3">
    <source>
        <dbReference type="Pfam" id="PF00724"/>
    </source>
</evidence>
<dbReference type="RefSeq" id="WP_009018899.1">
    <property type="nucleotide sequence ID" value="NZ_DS999411.1"/>
</dbReference>
<dbReference type="SUPFAM" id="SSF51395">
    <property type="entry name" value="FMN-linked oxidoreductases"/>
    <property type="match status" value="1"/>
</dbReference>
<feature type="domain" description="NADH:flavin oxidoreductase/NADH oxidase N-terminal" evidence="3">
    <location>
        <begin position="6"/>
        <end position="320"/>
    </location>
</feature>
<dbReference type="HOGENOM" id="CLU_012153_2_3_6"/>
<dbReference type="Gene3D" id="3.20.20.70">
    <property type="entry name" value="Aldolase class I"/>
    <property type="match status" value="1"/>
</dbReference>
<name>B8KYN5_9GAMM</name>
<evidence type="ECO:0000256" key="2">
    <source>
        <dbReference type="ARBA" id="ARBA00023002"/>
    </source>
</evidence>
<sequence>MPTLQEPLTLAHGPAWRNRFMLAALTNLQSAEDGVLSDDEYHWLTLRAEGGFGAVSTCAAHVRQRGIGFPGQLGIWDDRHLDGLTRLADKLNQEGAHSIVQLHHAGMRTPHDLIEGKPECPSDNDEFGAKAMPADDVEQLKDDFVTAARRAAKAGFDGVELHAAHGYILGQFLSSEINQRDDHYGGSLENRARILFDLVERVRDVAPADFSLGVRLSPERFGMQLDEVVEVARRLCADGLIDYIDLSLWDVFKTPADAESDEKTLLEFFTELDRRHVKLGGAGKIYNAADAQRALDSGLDFIILGRGAILHHDFPQQVARNPDFKAAELPVTAAHLKKEGLGPDFIDYMRGWDGFVSD</sequence>
<dbReference type="OrthoDB" id="8523426at2"/>